<organism evidence="8 9">
    <name type="scientific">Lysobacter enzymogenes</name>
    <dbReference type="NCBI Taxonomy" id="69"/>
    <lineage>
        <taxon>Bacteria</taxon>
        <taxon>Pseudomonadati</taxon>
        <taxon>Pseudomonadota</taxon>
        <taxon>Gammaproteobacteria</taxon>
        <taxon>Lysobacterales</taxon>
        <taxon>Lysobacteraceae</taxon>
        <taxon>Lysobacter</taxon>
    </lineage>
</organism>
<dbReference type="PRINTS" id="PR00455">
    <property type="entry name" value="HTHTETR"/>
</dbReference>
<dbReference type="InterPro" id="IPR001647">
    <property type="entry name" value="HTH_TetR"/>
</dbReference>
<dbReference type="GO" id="GO:0046677">
    <property type="term" value="P:response to antibiotic"/>
    <property type="evidence" value="ECO:0007669"/>
    <property type="project" value="InterPro"/>
</dbReference>
<dbReference type="SUPFAM" id="SSF48498">
    <property type="entry name" value="Tetracyclin repressor-like, C-terminal domain"/>
    <property type="match status" value="1"/>
</dbReference>
<dbReference type="AlphaFoldDB" id="A0A3N2RLV1"/>
<evidence type="ECO:0000256" key="1">
    <source>
        <dbReference type="ARBA" id="ARBA00002856"/>
    </source>
</evidence>
<gene>
    <name evidence="8" type="ORF">D9T17_03825</name>
</gene>
<feature type="domain" description="HTH tetR-type" evidence="7">
    <location>
        <begin position="2"/>
        <end position="62"/>
    </location>
</feature>
<evidence type="ECO:0000313" key="9">
    <source>
        <dbReference type="Proteomes" id="UP000275910"/>
    </source>
</evidence>
<dbReference type="PANTHER" id="PTHR30055:SF151">
    <property type="entry name" value="TRANSCRIPTIONAL REGULATORY PROTEIN"/>
    <property type="match status" value="1"/>
</dbReference>
<keyword evidence="4 6" id="KW-0238">DNA-binding</keyword>
<dbReference type="PANTHER" id="PTHR30055">
    <property type="entry name" value="HTH-TYPE TRANSCRIPTIONAL REGULATOR RUTR"/>
    <property type="match status" value="1"/>
</dbReference>
<keyword evidence="5" id="KW-0804">Transcription</keyword>
<dbReference type="Pfam" id="PF00440">
    <property type="entry name" value="TetR_N"/>
    <property type="match status" value="1"/>
</dbReference>
<proteinExistence type="predicted"/>
<dbReference type="Gene3D" id="1.10.10.60">
    <property type="entry name" value="Homeodomain-like"/>
    <property type="match status" value="1"/>
</dbReference>
<dbReference type="Gene3D" id="1.10.357.10">
    <property type="entry name" value="Tetracycline Repressor, domain 2"/>
    <property type="match status" value="1"/>
</dbReference>
<dbReference type="InterPro" id="IPR023772">
    <property type="entry name" value="DNA-bd_HTH_TetR-type_CS"/>
</dbReference>
<dbReference type="InterPro" id="IPR004111">
    <property type="entry name" value="Repressor_TetR_C"/>
</dbReference>
<sequence>MKLQRETVVAAALKLLDEVGMDGLTTRRLAQDLGVQQPSLYWHFKNKRELLDALAEAMLAEHRPVDRAACADWRAWMAAQSREFRRCLLAHRDGARVHVGTRPQPHDFGEVEAELAYLTAAGFTASDAIRALISLSYYTVGWVLEEQAATEAGRGPGQAPMSPDPQRYPLLAQAQPVMSQSDVEADYEYGLQALIAGFEVLIGTHAAGDCAATDR</sequence>
<dbReference type="RefSeq" id="WP_123646188.1">
    <property type="nucleotide sequence ID" value="NZ_RCTY01000012.1"/>
</dbReference>
<dbReference type="EMBL" id="RCTY01000012">
    <property type="protein sequence ID" value="ROU08427.1"/>
    <property type="molecule type" value="Genomic_DNA"/>
</dbReference>
<reference evidence="8 9" key="1">
    <citation type="submission" date="2018-10" db="EMBL/GenBank/DDBJ databases">
        <title>The genome of Lysobacter enzymogenes OH11.</title>
        <authorList>
            <person name="Liu F."/>
            <person name="Zhao Y."/>
            <person name="Qian G."/>
            <person name="Chen Y."/>
            <person name="Xu H."/>
        </authorList>
    </citation>
    <scope>NUCLEOTIDE SEQUENCE [LARGE SCALE GENOMIC DNA]</scope>
    <source>
        <strain evidence="8 9">OH11</strain>
    </source>
</reference>
<evidence type="ECO:0000313" key="8">
    <source>
        <dbReference type="EMBL" id="ROU08427.1"/>
    </source>
</evidence>
<feature type="DNA-binding region" description="H-T-H motif" evidence="6">
    <location>
        <begin position="25"/>
        <end position="44"/>
    </location>
</feature>
<comment type="caution">
    <text evidence="8">The sequence shown here is derived from an EMBL/GenBank/DDBJ whole genome shotgun (WGS) entry which is preliminary data.</text>
</comment>
<dbReference type="GO" id="GO:0045892">
    <property type="term" value="P:negative regulation of DNA-templated transcription"/>
    <property type="evidence" value="ECO:0007669"/>
    <property type="project" value="InterPro"/>
</dbReference>
<keyword evidence="3" id="KW-0805">Transcription regulation</keyword>
<dbReference type="InterPro" id="IPR009057">
    <property type="entry name" value="Homeodomain-like_sf"/>
</dbReference>
<name>A0A3N2RLV1_LYSEN</name>
<keyword evidence="2" id="KW-0678">Repressor</keyword>
<dbReference type="PRINTS" id="PR00400">
    <property type="entry name" value="TETREPRESSOR"/>
</dbReference>
<evidence type="ECO:0000256" key="2">
    <source>
        <dbReference type="ARBA" id="ARBA00022491"/>
    </source>
</evidence>
<evidence type="ECO:0000256" key="4">
    <source>
        <dbReference type="ARBA" id="ARBA00023125"/>
    </source>
</evidence>
<protein>
    <submittedName>
        <fullName evidence="8">TetR family transcriptional regulator</fullName>
    </submittedName>
</protein>
<dbReference type="Proteomes" id="UP000275910">
    <property type="component" value="Unassembled WGS sequence"/>
</dbReference>
<dbReference type="Pfam" id="PF02909">
    <property type="entry name" value="TetR_C_1"/>
    <property type="match status" value="1"/>
</dbReference>
<dbReference type="GO" id="GO:0003700">
    <property type="term" value="F:DNA-binding transcription factor activity"/>
    <property type="evidence" value="ECO:0007669"/>
    <property type="project" value="TreeGrafter"/>
</dbReference>
<accession>A0A3N2RLV1</accession>
<dbReference type="PROSITE" id="PS01081">
    <property type="entry name" value="HTH_TETR_1"/>
    <property type="match status" value="1"/>
</dbReference>
<dbReference type="InterPro" id="IPR036271">
    <property type="entry name" value="Tet_transcr_reg_TetR-rel_C_sf"/>
</dbReference>
<dbReference type="SUPFAM" id="SSF46689">
    <property type="entry name" value="Homeodomain-like"/>
    <property type="match status" value="1"/>
</dbReference>
<dbReference type="PROSITE" id="PS50977">
    <property type="entry name" value="HTH_TETR_2"/>
    <property type="match status" value="1"/>
</dbReference>
<evidence type="ECO:0000256" key="6">
    <source>
        <dbReference type="PROSITE-ProRule" id="PRU00335"/>
    </source>
</evidence>
<dbReference type="InterPro" id="IPR050109">
    <property type="entry name" value="HTH-type_TetR-like_transc_reg"/>
</dbReference>
<dbReference type="InterPro" id="IPR003012">
    <property type="entry name" value="Tet_transcr_reg_TetR"/>
</dbReference>
<comment type="function">
    <text evidence="1">TetR is the repressor of the tetracycline resistance element; its N-terminal region forms a helix-turn-helix structure and binds DNA. Binding of tetracycline to TetR reduces the repressor affinity for the tetracycline resistance gene (tetA) promoter operator sites.</text>
</comment>
<evidence type="ECO:0000256" key="5">
    <source>
        <dbReference type="ARBA" id="ARBA00023163"/>
    </source>
</evidence>
<evidence type="ECO:0000259" key="7">
    <source>
        <dbReference type="PROSITE" id="PS50977"/>
    </source>
</evidence>
<dbReference type="GO" id="GO:0000976">
    <property type="term" value="F:transcription cis-regulatory region binding"/>
    <property type="evidence" value="ECO:0007669"/>
    <property type="project" value="TreeGrafter"/>
</dbReference>
<evidence type="ECO:0000256" key="3">
    <source>
        <dbReference type="ARBA" id="ARBA00023015"/>
    </source>
</evidence>